<evidence type="ECO:0000256" key="1">
    <source>
        <dbReference type="ARBA" id="ARBA00004167"/>
    </source>
</evidence>
<dbReference type="Proteomes" id="UP001140510">
    <property type="component" value="Unassembled WGS sequence"/>
</dbReference>
<dbReference type="PANTHER" id="PTHR15549:SF6">
    <property type="entry name" value="MID2 DOMAIN-CONTAINING PROTEIN"/>
    <property type="match status" value="1"/>
</dbReference>
<evidence type="ECO:0000256" key="4">
    <source>
        <dbReference type="ARBA" id="ARBA00023136"/>
    </source>
</evidence>
<name>A0A9W8Z7W3_9PLEO</name>
<evidence type="ECO:0000256" key="5">
    <source>
        <dbReference type="SAM" id="Phobius"/>
    </source>
</evidence>
<reference evidence="7" key="1">
    <citation type="submission" date="2022-10" db="EMBL/GenBank/DDBJ databases">
        <title>Tapping the CABI collections for fungal endophytes: first genome assemblies for Collariella, Neodidymelliopsis, Ascochyta clinopodiicola, Didymella pomorum, Didymosphaeria variabile, Neocosmospora piperis and Neocucurbitaria cava.</title>
        <authorList>
            <person name="Hill R."/>
        </authorList>
    </citation>
    <scope>NUCLEOTIDE SEQUENCE</scope>
    <source>
        <strain evidence="7">IMI 355091</strain>
    </source>
</reference>
<evidence type="ECO:0000313" key="8">
    <source>
        <dbReference type="Proteomes" id="UP001140510"/>
    </source>
</evidence>
<feature type="transmembrane region" description="Helical" evidence="5">
    <location>
        <begin position="216"/>
        <end position="236"/>
    </location>
</feature>
<accession>A0A9W8Z7W3</accession>
<evidence type="ECO:0008006" key="9">
    <source>
        <dbReference type="Google" id="ProtNLM"/>
    </source>
</evidence>
<dbReference type="GO" id="GO:0071944">
    <property type="term" value="C:cell periphery"/>
    <property type="evidence" value="ECO:0007669"/>
    <property type="project" value="UniProtKB-ARBA"/>
</dbReference>
<dbReference type="EMBL" id="JAPEVA010000096">
    <property type="protein sequence ID" value="KAJ4400022.1"/>
    <property type="molecule type" value="Genomic_DNA"/>
</dbReference>
<evidence type="ECO:0000256" key="6">
    <source>
        <dbReference type="SAM" id="SignalP"/>
    </source>
</evidence>
<evidence type="ECO:0000313" key="7">
    <source>
        <dbReference type="EMBL" id="KAJ4400022.1"/>
    </source>
</evidence>
<dbReference type="PANTHER" id="PTHR15549">
    <property type="entry name" value="PAIRED IMMUNOGLOBULIN-LIKE TYPE 2 RECEPTOR"/>
    <property type="match status" value="1"/>
</dbReference>
<feature type="signal peptide" evidence="6">
    <location>
        <begin position="1"/>
        <end position="20"/>
    </location>
</feature>
<dbReference type="GO" id="GO:0016020">
    <property type="term" value="C:membrane"/>
    <property type="evidence" value="ECO:0007669"/>
    <property type="project" value="UniProtKB-SubCell"/>
</dbReference>
<dbReference type="InterPro" id="IPR051694">
    <property type="entry name" value="Immunoregulatory_rcpt-like"/>
</dbReference>
<keyword evidence="2 5" id="KW-0812">Transmembrane</keyword>
<feature type="chain" id="PRO_5040905410" description="Mid2 domain-containing protein" evidence="6">
    <location>
        <begin position="21"/>
        <end position="331"/>
    </location>
</feature>
<gene>
    <name evidence="7" type="ORF">N0V91_008997</name>
</gene>
<keyword evidence="4 5" id="KW-0472">Membrane</keyword>
<sequence length="331" mass="34764">MFPKLTILFVLSTIPAFAAGSCYSRNGTLITDIAYQPCSSTGESACCGTNHDGAGHLNVANDVCDSNGLCQNYEAFDGTNEGVKLWWRQGCTDPTWSSPNCLASVCDTEDYEYENAPVYSCGNGNWACGSKSYCSTTSKLFTLAATVGKEVATSTSTFSVATASSRIDSNTLSGLPSISAPPSLTSFTTAASATATSTPPVSAPASQPLLSTAAKAGIGAGIAVLILLLSIILFLLHKIKKNRKVQEAYAKAELPGQSAPMGGKRQMTVYTHEASREAVEMPAREVGAYEMNGGKERMELETGERVNEIGLQRERAELAASPSLGVRGSHA</sequence>
<organism evidence="7 8">
    <name type="scientific">Didymella pomorum</name>
    <dbReference type="NCBI Taxonomy" id="749634"/>
    <lineage>
        <taxon>Eukaryota</taxon>
        <taxon>Fungi</taxon>
        <taxon>Dikarya</taxon>
        <taxon>Ascomycota</taxon>
        <taxon>Pezizomycotina</taxon>
        <taxon>Dothideomycetes</taxon>
        <taxon>Pleosporomycetidae</taxon>
        <taxon>Pleosporales</taxon>
        <taxon>Pleosporineae</taxon>
        <taxon>Didymellaceae</taxon>
        <taxon>Didymella</taxon>
    </lineage>
</organism>
<evidence type="ECO:0000256" key="3">
    <source>
        <dbReference type="ARBA" id="ARBA00022989"/>
    </source>
</evidence>
<keyword evidence="8" id="KW-1185">Reference proteome</keyword>
<keyword evidence="3 5" id="KW-1133">Transmembrane helix</keyword>
<comment type="subcellular location">
    <subcellularLocation>
        <location evidence="1">Membrane</location>
        <topology evidence="1">Single-pass membrane protein</topology>
    </subcellularLocation>
</comment>
<protein>
    <recommendedName>
        <fullName evidence="9">Mid2 domain-containing protein</fullName>
    </recommendedName>
</protein>
<dbReference type="PROSITE" id="PS51257">
    <property type="entry name" value="PROKAR_LIPOPROTEIN"/>
    <property type="match status" value="1"/>
</dbReference>
<evidence type="ECO:0000256" key="2">
    <source>
        <dbReference type="ARBA" id="ARBA00022692"/>
    </source>
</evidence>
<proteinExistence type="predicted"/>
<dbReference type="AlphaFoldDB" id="A0A9W8Z7W3"/>
<comment type="caution">
    <text evidence="7">The sequence shown here is derived from an EMBL/GenBank/DDBJ whole genome shotgun (WGS) entry which is preliminary data.</text>
</comment>
<keyword evidence="6" id="KW-0732">Signal</keyword>
<dbReference type="OrthoDB" id="5215637at2759"/>